<dbReference type="InterPro" id="IPR004183">
    <property type="entry name" value="Xdiol_dOase_suB"/>
</dbReference>
<feature type="signal peptide" evidence="1">
    <location>
        <begin position="1"/>
        <end position="25"/>
    </location>
</feature>
<evidence type="ECO:0000313" key="3">
    <source>
        <dbReference type="EMBL" id="CAE0421905.1"/>
    </source>
</evidence>
<evidence type="ECO:0000259" key="2">
    <source>
        <dbReference type="Pfam" id="PF02900"/>
    </source>
</evidence>
<proteinExistence type="predicted"/>
<feature type="domain" description="Extradiol ring-cleavage dioxygenase class III enzyme subunit B" evidence="2">
    <location>
        <begin position="44"/>
        <end position="309"/>
    </location>
</feature>
<protein>
    <recommendedName>
        <fullName evidence="2">Extradiol ring-cleavage dioxygenase class III enzyme subunit B domain-containing protein</fullName>
    </recommendedName>
</protein>
<dbReference type="GO" id="GO:0016702">
    <property type="term" value="F:oxidoreductase activity, acting on single donors with incorporation of molecular oxygen, incorporation of two atoms of oxygen"/>
    <property type="evidence" value="ECO:0007669"/>
    <property type="project" value="UniProtKB-ARBA"/>
</dbReference>
<dbReference type="Pfam" id="PF02900">
    <property type="entry name" value="LigB"/>
    <property type="match status" value="1"/>
</dbReference>
<accession>A0A7S3PC55</accession>
<gene>
    <name evidence="3" type="ORF">ACOF00016_LOCUS18522</name>
</gene>
<dbReference type="AlphaFoldDB" id="A0A7S3PC55"/>
<reference evidence="3" key="1">
    <citation type="submission" date="2021-01" db="EMBL/GenBank/DDBJ databases">
        <authorList>
            <person name="Corre E."/>
            <person name="Pelletier E."/>
            <person name="Niang G."/>
            <person name="Scheremetjew M."/>
            <person name="Finn R."/>
            <person name="Kale V."/>
            <person name="Holt S."/>
            <person name="Cochrane G."/>
            <person name="Meng A."/>
            <person name="Brown T."/>
            <person name="Cohen L."/>
        </authorList>
    </citation>
    <scope>NUCLEOTIDE SEQUENCE</scope>
    <source>
        <strain evidence="3">CCMP127</strain>
    </source>
</reference>
<feature type="chain" id="PRO_5031476393" description="Extradiol ring-cleavage dioxygenase class III enzyme subunit B domain-containing protein" evidence="1">
    <location>
        <begin position="26"/>
        <end position="335"/>
    </location>
</feature>
<dbReference type="Gene3D" id="3.40.830.10">
    <property type="entry name" value="LigB-like"/>
    <property type="match status" value="1"/>
</dbReference>
<name>A0A7S3PC55_9STRA</name>
<dbReference type="GO" id="GO:0008198">
    <property type="term" value="F:ferrous iron binding"/>
    <property type="evidence" value="ECO:0007669"/>
    <property type="project" value="InterPro"/>
</dbReference>
<dbReference type="SUPFAM" id="SSF53213">
    <property type="entry name" value="LigB-like"/>
    <property type="match status" value="1"/>
</dbReference>
<evidence type="ECO:0000256" key="1">
    <source>
        <dbReference type="SAM" id="SignalP"/>
    </source>
</evidence>
<sequence length="335" mass="37398">MAESIFLFFMGFFFALLGMPYMCMARLEAAAILPHGDFAYDPFLVDDPKEHKAAKRIAKESRRVGKNFLDEYINPDVLFLVTPHGIALSHDFVIYLGKTASGYADIGTDLHRPNSTYRVGLPTISLDPDMALDLLQNLKHANVTGIKAYADDSQDTPLQWAEVIPLLFVNTTNVQRRHLIWSQPLRRFGAAEGTDLVNELLQLGRKLFTWMENRPERVAVLISADLSHTHRANGPYGYSATSQPFDNSIHSWATSPCRNAKALLQHATKLQPRALSCGYTGMVLLHGILCGQRHAANWDSVVFVNQNVTYYGMMAAFMTRVRKNGAESVSPGRTP</sequence>
<keyword evidence="1" id="KW-0732">Signal</keyword>
<dbReference type="EMBL" id="HBIM01024958">
    <property type="protein sequence ID" value="CAE0421905.1"/>
    <property type="molecule type" value="Transcribed_RNA"/>
</dbReference>
<organism evidence="3">
    <name type="scientific">Amphora coffeiformis</name>
    <dbReference type="NCBI Taxonomy" id="265554"/>
    <lineage>
        <taxon>Eukaryota</taxon>
        <taxon>Sar</taxon>
        <taxon>Stramenopiles</taxon>
        <taxon>Ochrophyta</taxon>
        <taxon>Bacillariophyta</taxon>
        <taxon>Bacillariophyceae</taxon>
        <taxon>Bacillariophycidae</taxon>
        <taxon>Thalassiophysales</taxon>
        <taxon>Catenulaceae</taxon>
        <taxon>Amphora</taxon>
    </lineage>
</organism>